<dbReference type="GO" id="GO:0046872">
    <property type="term" value="F:metal ion binding"/>
    <property type="evidence" value="ECO:0007669"/>
    <property type="project" value="UniProtKB-KW"/>
</dbReference>
<evidence type="ECO:0000256" key="7">
    <source>
        <dbReference type="ARBA" id="ARBA00022723"/>
    </source>
</evidence>
<feature type="transmembrane region" description="Helical" evidence="22">
    <location>
        <begin position="365"/>
        <end position="387"/>
    </location>
</feature>
<keyword evidence="15 22" id="KW-0472">Membrane</keyword>
<evidence type="ECO:0000256" key="12">
    <source>
        <dbReference type="ARBA" id="ARBA00022906"/>
    </source>
</evidence>
<dbReference type="GO" id="GO:0005385">
    <property type="term" value="F:zinc ion transmembrane transporter activity"/>
    <property type="evidence" value="ECO:0007669"/>
    <property type="project" value="TreeGrafter"/>
</dbReference>
<keyword evidence="7" id="KW-0479">Metal-binding</keyword>
<comment type="caution">
    <text evidence="26">The sequence shown here is derived from an EMBL/GenBank/DDBJ whole genome shotgun (WGS) entry which is preliminary data.</text>
</comment>
<evidence type="ECO:0000256" key="20">
    <source>
        <dbReference type="ARBA" id="ARBA00055808"/>
    </source>
</evidence>
<evidence type="ECO:0000256" key="6">
    <source>
        <dbReference type="ARBA" id="ARBA00022692"/>
    </source>
</evidence>
<dbReference type="InterPro" id="IPR003689">
    <property type="entry name" value="ZIP"/>
</dbReference>
<keyword evidence="11" id="KW-0832">Ubl conjugation</keyword>
<dbReference type="Pfam" id="PF18292">
    <property type="entry name" value="ZIP4_domain"/>
    <property type="match status" value="1"/>
</dbReference>
<dbReference type="PANTHER" id="PTHR12191:SF21">
    <property type="entry name" value="ZINC TRANSPORTER ZIP4"/>
    <property type="match status" value="1"/>
</dbReference>
<feature type="transmembrane region" description="Helical" evidence="22">
    <location>
        <begin position="554"/>
        <end position="576"/>
    </location>
</feature>
<organism evidence="26 27">
    <name type="scientific">Acipenser oxyrinchus oxyrinchus</name>
    <dbReference type="NCBI Taxonomy" id="40147"/>
    <lineage>
        <taxon>Eukaryota</taxon>
        <taxon>Metazoa</taxon>
        <taxon>Chordata</taxon>
        <taxon>Craniata</taxon>
        <taxon>Vertebrata</taxon>
        <taxon>Euteleostomi</taxon>
        <taxon>Actinopterygii</taxon>
        <taxon>Chondrostei</taxon>
        <taxon>Acipenseriformes</taxon>
        <taxon>Acipenseridae</taxon>
        <taxon>Acipenser</taxon>
    </lineage>
</organism>
<comment type="subcellular location">
    <subcellularLocation>
        <location evidence="2">Apical cell membrane</location>
        <topology evidence="2">Multi-pass membrane protein</topology>
    </subcellularLocation>
    <subcellularLocation>
        <location evidence="1">Recycling endosome membrane</location>
        <topology evidence="1">Multi-pass membrane protein</topology>
    </subcellularLocation>
</comment>
<dbReference type="Pfam" id="PF02535">
    <property type="entry name" value="Zip"/>
    <property type="match status" value="1"/>
</dbReference>
<evidence type="ECO:0000256" key="11">
    <source>
        <dbReference type="ARBA" id="ARBA00022843"/>
    </source>
</evidence>
<evidence type="ECO:0000256" key="2">
    <source>
        <dbReference type="ARBA" id="ARBA00004424"/>
    </source>
</evidence>
<dbReference type="GO" id="GO:0030003">
    <property type="term" value="P:intracellular monoatomic cation homeostasis"/>
    <property type="evidence" value="ECO:0007669"/>
    <property type="project" value="TreeGrafter"/>
</dbReference>
<evidence type="ECO:0000256" key="15">
    <source>
        <dbReference type="ARBA" id="ARBA00023136"/>
    </source>
</evidence>
<evidence type="ECO:0000256" key="19">
    <source>
        <dbReference type="ARBA" id="ARBA00042777"/>
    </source>
</evidence>
<dbReference type="InterPro" id="IPR050799">
    <property type="entry name" value="ZIP_Transporter"/>
</dbReference>
<feature type="transmembrane region" description="Helical" evidence="22">
    <location>
        <begin position="613"/>
        <end position="636"/>
    </location>
</feature>
<evidence type="ECO:0000256" key="16">
    <source>
        <dbReference type="ARBA" id="ARBA00034634"/>
    </source>
</evidence>
<dbReference type="Proteomes" id="UP001230051">
    <property type="component" value="Unassembled WGS sequence"/>
</dbReference>
<evidence type="ECO:0000256" key="14">
    <source>
        <dbReference type="ARBA" id="ARBA00023065"/>
    </source>
</evidence>
<keyword evidence="4" id="KW-0813">Transport</keyword>
<evidence type="ECO:0000259" key="25">
    <source>
        <dbReference type="Pfam" id="PF21116"/>
    </source>
</evidence>
<evidence type="ECO:0000256" key="22">
    <source>
        <dbReference type="SAM" id="Phobius"/>
    </source>
</evidence>
<evidence type="ECO:0000313" key="26">
    <source>
        <dbReference type="EMBL" id="KAK1173072.1"/>
    </source>
</evidence>
<evidence type="ECO:0000256" key="8">
    <source>
        <dbReference type="ARBA" id="ARBA00022729"/>
    </source>
</evidence>
<evidence type="ECO:0000256" key="18">
    <source>
        <dbReference type="ARBA" id="ARBA00041703"/>
    </source>
</evidence>
<keyword evidence="12" id="KW-0864">Zinc transport</keyword>
<dbReference type="GO" id="GO:0140410">
    <property type="term" value="F:monoatomic cation:bicarbonate symporter activity"/>
    <property type="evidence" value="ECO:0007669"/>
    <property type="project" value="TreeGrafter"/>
</dbReference>
<dbReference type="EMBL" id="JAGXEW010000003">
    <property type="protein sequence ID" value="KAK1173072.1"/>
    <property type="molecule type" value="Genomic_DNA"/>
</dbReference>
<keyword evidence="6 22" id="KW-0812">Transmembrane</keyword>
<feature type="compositionally biased region" description="Basic and acidic residues" evidence="21">
    <location>
        <begin position="247"/>
        <end position="261"/>
    </location>
</feature>
<evidence type="ECO:0000256" key="21">
    <source>
        <dbReference type="SAM" id="MobiDB-lite"/>
    </source>
</evidence>
<feature type="transmembrane region" description="Helical" evidence="22">
    <location>
        <begin position="582"/>
        <end position="601"/>
    </location>
</feature>
<feature type="region of interest" description="Disordered" evidence="21">
    <location>
        <begin position="247"/>
        <end position="267"/>
    </location>
</feature>
<evidence type="ECO:0000256" key="13">
    <source>
        <dbReference type="ARBA" id="ARBA00022989"/>
    </source>
</evidence>
<dbReference type="AlphaFoldDB" id="A0AAD8GEM3"/>
<feature type="domain" description="Zinc transporter ZIP4 N-terminal" evidence="24">
    <location>
        <begin position="47"/>
        <end position="203"/>
    </location>
</feature>
<accession>A0AAD8GEM3</accession>
<keyword evidence="5" id="KW-1003">Cell membrane</keyword>
<evidence type="ECO:0000313" key="27">
    <source>
        <dbReference type="Proteomes" id="UP001230051"/>
    </source>
</evidence>
<evidence type="ECO:0000256" key="3">
    <source>
        <dbReference type="ARBA" id="ARBA00006939"/>
    </source>
</evidence>
<keyword evidence="27" id="KW-1185">Reference proteome</keyword>
<feature type="transmembrane region" description="Helical" evidence="22">
    <location>
        <begin position="407"/>
        <end position="424"/>
    </location>
</feature>
<keyword evidence="14" id="KW-0406">Ion transport</keyword>
<evidence type="ECO:0000256" key="23">
    <source>
        <dbReference type="SAM" id="SignalP"/>
    </source>
</evidence>
<dbReference type="GO" id="GO:0071578">
    <property type="term" value="P:zinc ion import across plasma membrane"/>
    <property type="evidence" value="ECO:0007669"/>
    <property type="project" value="TreeGrafter"/>
</dbReference>
<dbReference type="GO" id="GO:0016324">
    <property type="term" value="C:apical plasma membrane"/>
    <property type="evidence" value="ECO:0007669"/>
    <property type="project" value="UniProtKB-SubCell"/>
</dbReference>
<evidence type="ECO:0000256" key="17">
    <source>
        <dbReference type="ARBA" id="ARBA00039394"/>
    </source>
</evidence>
<evidence type="ECO:0000259" key="24">
    <source>
        <dbReference type="Pfam" id="PF18292"/>
    </source>
</evidence>
<evidence type="ECO:0000256" key="10">
    <source>
        <dbReference type="ARBA" id="ARBA00022833"/>
    </source>
</evidence>
<evidence type="ECO:0000256" key="5">
    <source>
        <dbReference type="ARBA" id="ARBA00022475"/>
    </source>
</evidence>
<feature type="transmembrane region" description="Helical" evidence="22">
    <location>
        <begin position="329"/>
        <end position="353"/>
    </location>
</feature>
<dbReference type="PROSITE" id="PS51257">
    <property type="entry name" value="PROKAR_LIPOPROTEIN"/>
    <property type="match status" value="1"/>
</dbReference>
<gene>
    <name evidence="26" type="primary">Slc39a4</name>
    <name evidence="26" type="ORF">AOXY_G3104</name>
</gene>
<dbReference type="Pfam" id="PF21116">
    <property type="entry name" value="EF-hand_Zip"/>
    <property type="match status" value="1"/>
</dbReference>
<name>A0AAD8GEM3_ACIOX</name>
<comment type="function">
    <text evidence="20">Selective transporter that mediates the uptake of Zn(2+). Plays an essential role for dietary zinc uptake from small intestine. The Zn(2+) uniporter activity is regulated by zinc availability. Also exhibits polyspecific binding and transport of Cu(2+), Cd(2+) and possibly Ni(2+) but at higher concentrations.</text>
</comment>
<evidence type="ECO:0000256" key="1">
    <source>
        <dbReference type="ARBA" id="ARBA00004195"/>
    </source>
</evidence>
<keyword evidence="9" id="KW-0967">Endosome</keyword>
<dbReference type="PANTHER" id="PTHR12191">
    <property type="entry name" value="SOLUTE CARRIER FAMILY 39"/>
    <property type="match status" value="1"/>
</dbReference>
<dbReference type="GO" id="GO:0055038">
    <property type="term" value="C:recycling endosome membrane"/>
    <property type="evidence" value="ECO:0007669"/>
    <property type="project" value="UniProtKB-SubCell"/>
</dbReference>
<evidence type="ECO:0000256" key="9">
    <source>
        <dbReference type="ARBA" id="ARBA00022753"/>
    </source>
</evidence>
<feature type="chain" id="PRO_5042263021" description="Zinc transporter ZIP4" evidence="23">
    <location>
        <begin position="18"/>
        <end position="642"/>
    </location>
</feature>
<dbReference type="InterPro" id="IPR041137">
    <property type="entry name" value="ZIP4_N"/>
</dbReference>
<evidence type="ECO:0000256" key="4">
    <source>
        <dbReference type="ARBA" id="ARBA00022448"/>
    </source>
</evidence>
<feature type="signal peptide" evidence="23">
    <location>
        <begin position="1"/>
        <end position="17"/>
    </location>
</feature>
<dbReference type="InterPro" id="IPR049406">
    <property type="entry name" value="ZIP4_12_EF-hand"/>
</dbReference>
<proteinExistence type="inferred from homology"/>
<keyword evidence="8 23" id="KW-0732">Signal</keyword>
<comment type="similarity">
    <text evidence="3">Belongs to the ZIP transporter (TC 2.A.5) family.</text>
</comment>
<feature type="domain" description="Zinc transporter ZIP4/12 EF-hand" evidence="25">
    <location>
        <begin position="212"/>
        <end position="309"/>
    </location>
</feature>
<reference evidence="26" key="1">
    <citation type="submission" date="2022-02" db="EMBL/GenBank/DDBJ databases">
        <title>Atlantic sturgeon de novo genome assembly.</title>
        <authorList>
            <person name="Stock M."/>
            <person name="Klopp C."/>
            <person name="Guiguen Y."/>
            <person name="Cabau C."/>
            <person name="Parinello H."/>
            <person name="Santidrian Yebra-Pimentel E."/>
            <person name="Kuhl H."/>
            <person name="Dirks R.P."/>
            <person name="Guessner J."/>
            <person name="Wuertz S."/>
            <person name="Du K."/>
            <person name="Schartl M."/>
        </authorList>
    </citation>
    <scope>NUCLEOTIDE SEQUENCE</scope>
    <source>
        <strain evidence="26">STURGEONOMICS-FGT-2020</strain>
        <tissue evidence="26">Whole blood</tissue>
    </source>
</reference>
<keyword evidence="13 22" id="KW-1133">Transmembrane helix</keyword>
<protein>
    <recommendedName>
        <fullName evidence="17">Zinc transporter ZIP4</fullName>
    </recommendedName>
    <alternativeName>
        <fullName evidence="19">Solute carrier family 39 member 4</fullName>
    </alternativeName>
    <alternativeName>
        <fullName evidence="18">Zrt- and Irt-like protein 4</fullName>
    </alternativeName>
</protein>
<sequence>MLLKVVLLCLIFASCRSALAPREELFQKVVAWLSPGESFLSDSAVGSFLNILEKRVHCLGVSCGKCLSSNDLLHLARRNSTAASGFHSEDFFKVAAGLVYYLSDPSEACAAIMENQWARGTDHFIQSIRANNSVGHSFDLRPTELHDLLYNIQSHNLPAGKDQPCVDAAHILEESTASPSSQSADSLHVFGTVVYHVLAGDCIRVHGLPEAEYFLDYIFNRFQNGSGNMTLEGLSELMLHLELGGEGHHEEDHQGHEENGSSDHQPNHHTCFTAKDILEIYHLDNSTGVSRTQFTRLSPALIQQVLSQACTHTHSNTDSTDSLSTAERYIYGSLATLIICLSAVFGIVVLVCTSCSSLYQYMIQFCISLAVGSLTGDAILHLIPQFLGIHGHSSAEEHNHANESQDYSWKLLALLGGIYLFFLMEKLFSILVHSHSHPPKHEMKETHHCDHGTVLQIYHNERKGAKTSSSQADLINPEESEKHRTREQRLLPYMITIGDGIHNFADGLAIGAAFSVSWKSGISTSLAVLCHEIPHELGDFAVLLHSGVSIKKAVLLNFGSALTSFIGLYIALSVSADHLAQQWIFTVTSGLFLYVALADMLPTIMHVDTRRPWLVFFLHNLGLLSGWGILLLLSIYEENISI</sequence>
<comment type="catalytic activity">
    <reaction evidence="16">
        <text>Zn(2+)(in) = Zn(2+)(out)</text>
        <dbReference type="Rhea" id="RHEA:29351"/>
        <dbReference type="ChEBI" id="CHEBI:29105"/>
    </reaction>
</comment>
<keyword evidence="10" id="KW-0862">Zinc</keyword>